<name>A0A1N7B5P1_9ACTN</name>
<feature type="transmembrane region" description="Helical" evidence="7">
    <location>
        <begin position="265"/>
        <end position="284"/>
    </location>
</feature>
<reference evidence="9 10" key="1">
    <citation type="submission" date="2017-01" db="EMBL/GenBank/DDBJ databases">
        <authorList>
            <person name="Mah S.A."/>
            <person name="Swanson W.J."/>
            <person name="Moy G.W."/>
            <person name="Vacquier V.D."/>
        </authorList>
    </citation>
    <scope>NUCLEOTIDE SEQUENCE [LARGE SCALE GENOMIC DNA]</scope>
    <source>
        <strain evidence="9 10">DSM 45758</strain>
    </source>
</reference>
<dbReference type="SUPFAM" id="SSF103481">
    <property type="entry name" value="Multidrug resistance efflux transporter EmrE"/>
    <property type="match status" value="2"/>
</dbReference>
<dbReference type="GO" id="GO:0005886">
    <property type="term" value="C:plasma membrane"/>
    <property type="evidence" value="ECO:0007669"/>
    <property type="project" value="UniProtKB-SubCell"/>
</dbReference>
<feature type="transmembrane region" description="Helical" evidence="7">
    <location>
        <begin position="143"/>
        <end position="161"/>
    </location>
</feature>
<evidence type="ECO:0000256" key="1">
    <source>
        <dbReference type="ARBA" id="ARBA00004651"/>
    </source>
</evidence>
<comment type="subcellular location">
    <subcellularLocation>
        <location evidence="1">Cell membrane</location>
        <topology evidence="1">Multi-pass membrane protein</topology>
    </subcellularLocation>
</comment>
<evidence type="ECO:0000256" key="7">
    <source>
        <dbReference type="SAM" id="Phobius"/>
    </source>
</evidence>
<protein>
    <submittedName>
        <fullName evidence="9">Drug/metabolite transporter, DME family</fullName>
    </submittedName>
</protein>
<keyword evidence="10" id="KW-1185">Reference proteome</keyword>
<dbReference type="PANTHER" id="PTHR32322">
    <property type="entry name" value="INNER MEMBRANE TRANSPORTER"/>
    <property type="match status" value="1"/>
</dbReference>
<evidence type="ECO:0000256" key="3">
    <source>
        <dbReference type="ARBA" id="ARBA00022475"/>
    </source>
</evidence>
<dbReference type="InterPro" id="IPR050638">
    <property type="entry name" value="AA-Vitamin_Transporters"/>
</dbReference>
<feature type="transmembrane region" description="Helical" evidence="7">
    <location>
        <begin position="109"/>
        <end position="131"/>
    </location>
</feature>
<accession>A0A1N7B5P1</accession>
<keyword evidence="6 7" id="KW-0472">Membrane</keyword>
<feature type="transmembrane region" description="Helical" evidence="7">
    <location>
        <begin position="56"/>
        <end position="73"/>
    </location>
</feature>
<dbReference type="STRING" id="1198245.SAMN05444858_110124"/>
<keyword evidence="4 7" id="KW-0812">Transmembrane</keyword>
<feature type="domain" description="EamA" evidence="8">
    <location>
        <begin position="23"/>
        <end position="159"/>
    </location>
</feature>
<dbReference type="PANTHER" id="PTHR32322:SF18">
    <property type="entry name" value="S-ADENOSYLMETHIONINE_S-ADENOSYLHOMOCYSTEINE TRANSPORTER"/>
    <property type="match status" value="1"/>
</dbReference>
<dbReference type="InterPro" id="IPR037185">
    <property type="entry name" value="EmrE-like"/>
</dbReference>
<dbReference type="Pfam" id="PF00892">
    <property type="entry name" value="EamA"/>
    <property type="match status" value="2"/>
</dbReference>
<dbReference type="EMBL" id="FTNF01000010">
    <property type="protein sequence ID" value="SIR46680.1"/>
    <property type="molecule type" value="Genomic_DNA"/>
</dbReference>
<comment type="similarity">
    <text evidence="2">Belongs to the EamA transporter family.</text>
</comment>
<dbReference type="InterPro" id="IPR000620">
    <property type="entry name" value="EamA_dom"/>
</dbReference>
<keyword evidence="5 7" id="KW-1133">Transmembrane helix</keyword>
<evidence type="ECO:0000256" key="2">
    <source>
        <dbReference type="ARBA" id="ARBA00007362"/>
    </source>
</evidence>
<evidence type="ECO:0000259" key="8">
    <source>
        <dbReference type="Pfam" id="PF00892"/>
    </source>
</evidence>
<dbReference type="AlphaFoldDB" id="A0A1N7B5P1"/>
<evidence type="ECO:0000313" key="9">
    <source>
        <dbReference type="EMBL" id="SIR46680.1"/>
    </source>
</evidence>
<evidence type="ECO:0000256" key="4">
    <source>
        <dbReference type="ARBA" id="ARBA00022692"/>
    </source>
</evidence>
<dbReference type="RefSeq" id="WP_076471394.1">
    <property type="nucleotide sequence ID" value="NZ_FTNF01000010.1"/>
</dbReference>
<sequence length="334" mass="33420">MPASRTAPASRPAPVTPVPPVRTGLIQITVAGVLWGTTGTVVHVVHETTGLNPVSIGFHRLAIAALVLSAFAAPRLRPTLAALRAAPLPLLATGVGLGIYQALYFAAVALAGVGVATLVSLGLAPVLAVAWESVRARRLPGPFRLATLAAAVAGLALVTAASAEPNSAAPRPLLGLLAAAGSGLGYAATTLVSRHVSRTTPPMTLTTISTVIGALVLAPFALSAGLTVPARADVVALLLHLGLVTTALAYVLFNAGLRTVEGSVAAVLTLVEPLTAAALAVVLLGEPLPLPVLTGGVLLLTAVAATYLAPQAGGPTIAGCLRRRSRSAPPRSRT</sequence>
<feature type="transmembrane region" description="Helical" evidence="7">
    <location>
        <begin position="173"/>
        <end position="192"/>
    </location>
</feature>
<feature type="transmembrane region" description="Helical" evidence="7">
    <location>
        <begin position="234"/>
        <end position="253"/>
    </location>
</feature>
<proteinExistence type="inferred from homology"/>
<evidence type="ECO:0000256" key="6">
    <source>
        <dbReference type="ARBA" id="ARBA00023136"/>
    </source>
</evidence>
<feature type="transmembrane region" description="Helical" evidence="7">
    <location>
        <begin position="85"/>
        <end position="103"/>
    </location>
</feature>
<feature type="domain" description="EamA" evidence="8">
    <location>
        <begin position="174"/>
        <end position="306"/>
    </location>
</feature>
<organism evidence="9 10">
    <name type="scientific">Micromonospora avicenniae</name>
    <dbReference type="NCBI Taxonomy" id="1198245"/>
    <lineage>
        <taxon>Bacteria</taxon>
        <taxon>Bacillati</taxon>
        <taxon>Actinomycetota</taxon>
        <taxon>Actinomycetes</taxon>
        <taxon>Micromonosporales</taxon>
        <taxon>Micromonosporaceae</taxon>
        <taxon>Micromonospora</taxon>
    </lineage>
</organism>
<dbReference type="Proteomes" id="UP000186004">
    <property type="component" value="Unassembled WGS sequence"/>
</dbReference>
<feature type="transmembrane region" description="Helical" evidence="7">
    <location>
        <begin position="204"/>
        <end position="222"/>
    </location>
</feature>
<evidence type="ECO:0000256" key="5">
    <source>
        <dbReference type="ARBA" id="ARBA00022989"/>
    </source>
</evidence>
<gene>
    <name evidence="9" type="ORF">SAMN05444858_110124</name>
</gene>
<evidence type="ECO:0000313" key="10">
    <source>
        <dbReference type="Proteomes" id="UP000186004"/>
    </source>
</evidence>
<keyword evidence="3" id="KW-1003">Cell membrane</keyword>